<sequence length="132" mass="14804">MKSIEKLYVSFSCLVICLLQGILAFGQVNLTLGAETSQPKSQCNSSFREGGSCCPKEEPVEPQFCCIPIAPVQEIDHYSVQRSQTAVFSTFSFAIKEIHSSGFVPFFSPINDSSKPFFPFKQRQAWLCCYRI</sequence>
<evidence type="ECO:0000313" key="1">
    <source>
        <dbReference type="EMBL" id="PWJ41078.1"/>
    </source>
</evidence>
<dbReference type="AlphaFoldDB" id="A0A315Z8U4"/>
<evidence type="ECO:0000313" key="2">
    <source>
        <dbReference type="Proteomes" id="UP000245535"/>
    </source>
</evidence>
<comment type="caution">
    <text evidence="1">The sequence shown here is derived from an EMBL/GenBank/DDBJ whole genome shotgun (WGS) entry which is preliminary data.</text>
</comment>
<organism evidence="1 2">
    <name type="scientific">Sediminitomix flava</name>
    <dbReference type="NCBI Taxonomy" id="379075"/>
    <lineage>
        <taxon>Bacteria</taxon>
        <taxon>Pseudomonadati</taxon>
        <taxon>Bacteroidota</taxon>
        <taxon>Cytophagia</taxon>
        <taxon>Cytophagales</taxon>
        <taxon>Flammeovirgaceae</taxon>
        <taxon>Sediminitomix</taxon>
    </lineage>
</organism>
<dbReference type="EMBL" id="QGDO01000004">
    <property type="protein sequence ID" value="PWJ41078.1"/>
    <property type="molecule type" value="Genomic_DNA"/>
</dbReference>
<keyword evidence="2" id="KW-1185">Reference proteome</keyword>
<reference evidence="1 2" key="1">
    <citation type="submission" date="2018-03" db="EMBL/GenBank/DDBJ databases">
        <title>Genomic Encyclopedia of Archaeal and Bacterial Type Strains, Phase II (KMG-II): from individual species to whole genera.</title>
        <authorList>
            <person name="Goeker M."/>
        </authorList>
    </citation>
    <scope>NUCLEOTIDE SEQUENCE [LARGE SCALE GENOMIC DNA]</scope>
    <source>
        <strain evidence="1 2">DSM 28229</strain>
    </source>
</reference>
<dbReference type="Proteomes" id="UP000245535">
    <property type="component" value="Unassembled WGS sequence"/>
</dbReference>
<proteinExistence type="predicted"/>
<name>A0A315Z8U4_SEDFL</name>
<gene>
    <name evidence="1" type="ORF">BC781_104353</name>
</gene>
<protein>
    <submittedName>
        <fullName evidence="1">Uncharacterized protein</fullName>
    </submittedName>
</protein>
<accession>A0A315Z8U4</accession>
<dbReference type="RefSeq" id="WP_146201718.1">
    <property type="nucleotide sequence ID" value="NZ_QGDO01000004.1"/>
</dbReference>